<feature type="compositionally biased region" description="Polar residues" evidence="1">
    <location>
        <begin position="648"/>
        <end position="661"/>
    </location>
</feature>
<proteinExistence type="predicted"/>
<feature type="compositionally biased region" description="Polar residues" evidence="1">
    <location>
        <begin position="1149"/>
        <end position="1158"/>
    </location>
</feature>
<accession>A0A4V6S1U2</accession>
<feature type="compositionally biased region" description="Basic and acidic residues" evidence="1">
    <location>
        <begin position="53"/>
        <end position="80"/>
    </location>
</feature>
<evidence type="ECO:0000313" key="2">
    <source>
        <dbReference type="EMBL" id="THH28853.1"/>
    </source>
</evidence>
<gene>
    <name evidence="2" type="ORF">EUX98_g5331</name>
</gene>
<feature type="region of interest" description="Disordered" evidence="1">
    <location>
        <begin position="1131"/>
        <end position="1184"/>
    </location>
</feature>
<dbReference type="OrthoDB" id="2506088at2759"/>
<comment type="caution">
    <text evidence="2">The sequence shown here is derived from an EMBL/GenBank/DDBJ whole genome shotgun (WGS) entry which is preliminary data.</text>
</comment>
<protein>
    <submittedName>
        <fullName evidence="2">Uncharacterized protein</fullName>
    </submittedName>
</protein>
<keyword evidence="3" id="KW-1185">Reference proteome</keyword>
<name>A0A4V6S1U2_9APHY</name>
<feature type="region of interest" description="Disordered" evidence="1">
    <location>
        <begin position="250"/>
        <end position="314"/>
    </location>
</feature>
<evidence type="ECO:0000256" key="1">
    <source>
        <dbReference type="SAM" id="MobiDB-lite"/>
    </source>
</evidence>
<dbReference type="PANTHER" id="PTHR31912:SF34">
    <property type="entry name" value="NOTOCHORD-RELATED PROTEIN"/>
    <property type="match status" value="1"/>
</dbReference>
<feature type="region of interest" description="Disordered" evidence="1">
    <location>
        <begin position="632"/>
        <end position="661"/>
    </location>
</feature>
<evidence type="ECO:0000313" key="3">
    <source>
        <dbReference type="Proteomes" id="UP000308730"/>
    </source>
</evidence>
<dbReference type="PANTHER" id="PTHR31912">
    <property type="entry name" value="IP13529P"/>
    <property type="match status" value="1"/>
</dbReference>
<dbReference type="Proteomes" id="UP000308730">
    <property type="component" value="Unassembled WGS sequence"/>
</dbReference>
<sequence>MSVPDLDSYMEDDDHPADSEAGPNVHVGAALFAQHMIGYLNEEELSADEEIERSEGARTPDDQHDNDNISRKRSRSETRSNKTSTEWYPWPDKIACTIDILMNLPRSVFSQRQLDIFLWVLAANGIADTPSASSMQRLQTLLQTMCGIRTLQYKGALGHNYFVNSLADIIAQEMANPRVRPHLQFYPEDNGKSVNEYWQASHWREEADPSKLTPLAIIGSQHFFVFEPCLLRDGRPHIAEISTIMASKAAAHQHVEDDSDIPNLPGRDDDDGGDIDGHDVQPSRDSDAGSIAESASSAGSPRAKAKKTKKESMSEMLDRVKRFVKIGPLRRKDDSIKDLKSMFTLASSVGNVTKIKELKTQAGLKDKFLDSFTDRMYASYVKVSGHARKKAALNTYIATLPEVDKMLSPVWRIKGLDPHTDTPVEVLHVVLLGFVKYFWRDAIQIQLKNNDTLKELLITRLNSLNTSGLPGLAKTLAGRTLVQYSGSLTGRDFRIIAQVAPFVLYDLVSPKCYDAWLSLSALVPLIWQPEIRDIDAHLCKLSTAIKHFLAATARWSPRWFNKPKFHILLHLVEHIRRFGPASLFATEAFESFNAVIRAKSVHSNRQSPSRDIAIAFAHGNRIRHLLSGGFTKISRPDAPAPGSRQARDSTSSQNPTNQNAENWRRAGSLALQLVETPSIVTDYLGMDKKDYSRWGPAGAPLVGFVREILQQIGTQNYSQSRPDAILIQACRFTGAVDPYMMPGVVLSQDYAFVGLEVPVVVPQVAAVAVAVRLRRVVLVPLVEVLVVAVEVQDMSNMTVIENSINNKATTTPYMQQVRVTVSSDTTTMQGNMKVRVVRFKASLLQSLQQMTPEDPVFNFSIPPQDSAQVSFLTGPDLDSPPVSPLHRSSNFVEAAPGSRSASLLFANNETMQLIVDAMANDFSFGDAANEFREGMHVFAQLGDGLSVPDLTTRLQLLGTLNLLVVGQRQTLQMLRTLNDQMVELRAQADENFAVTGDQKTNVRIIAGDLLFDPNRIAFMELHQDVDIELQHHYKTLFKNVYGNPIRERALLTCVKKQCSEQRNRFREILISSVVEPETLPLNEVLLITVGAFKRGGQITDTLCASVTGRLAILRRFICENMSKLVDLAPEVQTEDTTTTSSGAGTTDANGSSLTTTPAAETGGTRAGKRRKVSPASSSRGGRPKTGTCFWSQVELFFIAQCKRPNFGCDWNSTGWSAYTAEALRMDRERFKPVEVHNPYMQASEVNPQAQPGPSRVPEVAQGMRNALAIIQQGPSSSQPYD</sequence>
<feature type="region of interest" description="Disordered" evidence="1">
    <location>
        <begin position="1"/>
        <end position="23"/>
    </location>
</feature>
<reference evidence="2 3" key="1">
    <citation type="submission" date="2019-02" db="EMBL/GenBank/DDBJ databases">
        <title>Genome sequencing of the rare red list fungi Antrodiella citrinella (Flaviporus citrinellus).</title>
        <authorList>
            <person name="Buettner E."/>
            <person name="Kellner H."/>
        </authorList>
    </citation>
    <scope>NUCLEOTIDE SEQUENCE [LARGE SCALE GENOMIC DNA]</scope>
    <source>
        <strain evidence="2 3">DSM 108506</strain>
    </source>
</reference>
<dbReference type="EMBL" id="SGPM01000154">
    <property type="protein sequence ID" value="THH28853.1"/>
    <property type="molecule type" value="Genomic_DNA"/>
</dbReference>
<organism evidence="2 3">
    <name type="scientific">Antrodiella citrinella</name>
    <dbReference type="NCBI Taxonomy" id="2447956"/>
    <lineage>
        <taxon>Eukaryota</taxon>
        <taxon>Fungi</taxon>
        <taxon>Dikarya</taxon>
        <taxon>Basidiomycota</taxon>
        <taxon>Agaricomycotina</taxon>
        <taxon>Agaricomycetes</taxon>
        <taxon>Polyporales</taxon>
        <taxon>Steccherinaceae</taxon>
        <taxon>Antrodiella</taxon>
    </lineage>
</organism>
<feature type="region of interest" description="Disordered" evidence="1">
    <location>
        <begin position="43"/>
        <end position="85"/>
    </location>
</feature>
<feature type="compositionally biased region" description="Basic and acidic residues" evidence="1">
    <location>
        <begin position="275"/>
        <end position="287"/>
    </location>
</feature>
<feature type="compositionally biased region" description="Low complexity" evidence="1">
    <location>
        <begin position="1135"/>
        <end position="1148"/>
    </location>
</feature>
<feature type="compositionally biased region" description="Acidic residues" evidence="1">
    <location>
        <begin position="43"/>
        <end position="52"/>
    </location>
</feature>
<feature type="compositionally biased region" description="Low complexity" evidence="1">
    <location>
        <begin position="288"/>
        <end position="300"/>
    </location>
</feature>